<accession>A0A1E7EYT1</accession>
<feature type="coiled-coil region" evidence="1">
    <location>
        <begin position="120"/>
        <end position="168"/>
    </location>
</feature>
<evidence type="ECO:0000313" key="4">
    <source>
        <dbReference type="EMBL" id="OEU10703.1"/>
    </source>
</evidence>
<keyword evidence="5" id="KW-1185">Reference proteome</keyword>
<dbReference type="AlphaFoldDB" id="A0A1E7EYT1"/>
<dbReference type="KEGG" id="fcy:FRACYDRAFT_246455"/>
<keyword evidence="3" id="KW-0812">Transmembrane</keyword>
<proteinExistence type="predicted"/>
<sequence length="576" mass="65870">MTDRFHESDEKVQDLLQRIDEEATKYAEIKEALDTKEKDVVKSKENFKIIKEHNAMLQEKLQELEGKVKELTEQLKLKASKNSYLQKTLLDTKYKLEDSQSKAEQLEKMQVDSSSTSDELLQLEITNNKITKQKNVLERELQESTTLYIDISREMNVLKDQLNATESKSKKFSNMYESLKVEKDVLGRNLRAASLDVQEKISAFEQCDKELRIVQSMHTTKAQLDKNKDKEAFEQCDKELRDTRTEYSTLIQEHNDAKDLINEKQAEVLLQQNAIAQRRNDLTETKMKNSKLIAGLAAANGSLIGARSTITRMETPKISEDESQSSNVQEIPNEESAMMNEVLSHIDNSTSSDPSSEDEIQSSNVQEIQNEANDMMNKVPSHVDNSKRSDHSTENDPTSTPTPTQNMWGWFRRIVSFFRWLDYALYKILRVVVDSAGLLTKSFGKISSLSSFGWVQNGTAHLERFAANFKYMFSIVALVLNEFRIIHDALVSLFEFEMTFVSSLLSSEQDRSGFSFLIRHSNMIVILGEVIAALLGLDFIISSFLYPRRRRKRPTAKTIEVPKTANASLLRKANNL</sequence>
<feature type="transmembrane region" description="Helical" evidence="3">
    <location>
        <begin position="523"/>
        <end position="546"/>
    </location>
</feature>
<feature type="region of interest" description="Disordered" evidence="2">
    <location>
        <begin position="377"/>
        <end position="403"/>
    </location>
</feature>
<protein>
    <submittedName>
        <fullName evidence="4">Uncharacterized protein</fullName>
    </submittedName>
</protein>
<name>A0A1E7EYT1_9STRA</name>
<evidence type="ECO:0000256" key="2">
    <source>
        <dbReference type="SAM" id="MobiDB-lite"/>
    </source>
</evidence>
<dbReference type="EMBL" id="KV784370">
    <property type="protein sequence ID" value="OEU10703.1"/>
    <property type="molecule type" value="Genomic_DNA"/>
</dbReference>
<evidence type="ECO:0000256" key="3">
    <source>
        <dbReference type="SAM" id="Phobius"/>
    </source>
</evidence>
<keyword evidence="3" id="KW-1133">Transmembrane helix</keyword>
<dbReference type="OrthoDB" id="10661141at2759"/>
<gene>
    <name evidence="4" type="ORF">FRACYDRAFT_246455</name>
</gene>
<evidence type="ECO:0000256" key="1">
    <source>
        <dbReference type="SAM" id="Coils"/>
    </source>
</evidence>
<evidence type="ECO:0000313" key="5">
    <source>
        <dbReference type="Proteomes" id="UP000095751"/>
    </source>
</evidence>
<organism evidence="4 5">
    <name type="scientific">Fragilariopsis cylindrus CCMP1102</name>
    <dbReference type="NCBI Taxonomy" id="635003"/>
    <lineage>
        <taxon>Eukaryota</taxon>
        <taxon>Sar</taxon>
        <taxon>Stramenopiles</taxon>
        <taxon>Ochrophyta</taxon>
        <taxon>Bacillariophyta</taxon>
        <taxon>Bacillariophyceae</taxon>
        <taxon>Bacillariophycidae</taxon>
        <taxon>Bacillariales</taxon>
        <taxon>Bacillariaceae</taxon>
        <taxon>Fragilariopsis</taxon>
    </lineage>
</organism>
<dbReference type="Proteomes" id="UP000095751">
    <property type="component" value="Unassembled WGS sequence"/>
</dbReference>
<keyword evidence="3" id="KW-0472">Membrane</keyword>
<reference evidence="4 5" key="1">
    <citation type="submission" date="2016-09" db="EMBL/GenBank/DDBJ databases">
        <title>Extensive genetic diversity and differential bi-allelic expression allows diatom success in the polar Southern Ocean.</title>
        <authorList>
            <consortium name="DOE Joint Genome Institute"/>
            <person name="Mock T."/>
            <person name="Otillar R.P."/>
            <person name="Strauss J."/>
            <person name="Dupont C."/>
            <person name="Frickenhaus S."/>
            <person name="Maumus F."/>
            <person name="Mcmullan M."/>
            <person name="Sanges R."/>
            <person name="Schmutz J."/>
            <person name="Toseland A."/>
            <person name="Valas R."/>
            <person name="Veluchamy A."/>
            <person name="Ward B.J."/>
            <person name="Allen A."/>
            <person name="Barry K."/>
            <person name="Falciatore A."/>
            <person name="Ferrante M."/>
            <person name="Fortunato A.E."/>
            <person name="Gloeckner G."/>
            <person name="Gruber A."/>
            <person name="Hipkin R."/>
            <person name="Janech M."/>
            <person name="Kroth P."/>
            <person name="Leese F."/>
            <person name="Lindquist E."/>
            <person name="Lyon B.R."/>
            <person name="Martin J."/>
            <person name="Mayer C."/>
            <person name="Parker M."/>
            <person name="Quesneville H."/>
            <person name="Raymond J."/>
            <person name="Uhlig C."/>
            <person name="Valentin K.U."/>
            <person name="Worden A.Z."/>
            <person name="Armbrust E.V."/>
            <person name="Bowler C."/>
            <person name="Green B."/>
            <person name="Moulton V."/>
            <person name="Van Oosterhout C."/>
            <person name="Grigoriev I."/>
        </authorList>
    </citation>
    <scope>NUCLEOTIDE SEQUENCE [LARGE SCALE GENOMIC DNA]</scope>
    <source>
        <strain evidence="4 5">CCMP1102</strain>
    </source>
</reference>
<feature type="compositionally biased region" description="Basic and acidic residues" evidence="2">
    <location>
        <begin position="384"/>
        <end position="394"/>
    </location>
</feature>
<feature type="coiled-coil region" evidence="1">
    <location>
        <begin position="12"/>
        <end position="81"/>
    </location>
</feature>
<keyword evidence="1" id="KW-0175">Coiled coil</keyword>
<dbReference type="InParanoid" id="A0A1E7EYT1"/>